<dbReference type="RefSeq" id="WP_238293401.1">
    <property type="nucleotide sequence ID" value="NZ_BPQS01000069.1"/>
</dbReference>
<name>A0ABT8AYL3_9HYPH</name>
<evidence type="ECO:0000313" key="3">
    <source>
        <dbReference type="Proteomes" id="UP001244297"/>
    </source>
</evidence>
<evidence type="ECO:0000313" key="2">
    <source>
        <dbReference type="EMBL" id="MDN3575093.1"/>
    </source>
</evidence>
<comment type="caution">
    <text evidence="2">The sequence shown here is derived from an EMBL/GenBank/DDBJ whole genome shotgun (WGS) entry which is preliminary data.</text>
</comment>
<organism evidence="2 3">
    <name type="scientific">Methylobacterium longum</name>
    <dbReference type="NCBI Taxonomy" id="767694"/>
    <lineage>
        <taxon>Bacteria</taxon>
        <taxon>Pseudomonadati</taxon>
        <taxon>Pseudomonadota</taxon>
        <taxon>Alphaproteobacteria</taxon>
        <taxon>Hyphomicrobiales</taxon>
        <taxon>Methylobacteriaceae</taxon>
        <taxon>Methylobacterium</taxon>
    </lineage>
</organism>
<sequence>MSLFQIDVGKPPQPEAGRGLGQRLFARFSLAAILLAVALIVLGWIGVLAWVVMWLLG</sequence>
<gene>
    <name evidence="2" type="ORF">QWZ18_31410</name>
</gene>
<feature type="transmembrane region" description="Helical" evidence="1">
    <location>
        <begin position="28"/>
        <end position="56"/>
    </location>
</feature>
<accession>A0ABT8AYL3</accession>
<protein>
    <submittedName>
        <fullName evidence="2">Uncharacterized protein</fullName>
    </submittedName>
</protein>
<reference evidence="3" key="1">
    <citation type="journal article" date="2019" name="Int. J. Syst. Evol. Microbiol.">
        <title>The Global Catalogue of Microorganisms (GCM) 10K type strain sequencing project: providing services to taxonomists for standard genome sequencing and annotation.</title>
        <authorList>
            <consortium name="The Broad Institute Genomics Platform"/>
            <consortium name="The Broad Institute Genome Sequencing Center for Infectious Disease"/>
            <person name="Wu L."/>
            <person name="Ma J."/>
        </authorList>
    </citation>
    <scope>NUCLEOTIDE SEQUENCE [LARGE SCALE GENOMIC DNA]</scope>
    <source>
        <strain evidence="3">CECT 7806</strain>
    </source>
</reference>
<keyword evidence="1" id="KW-0472">Membrane</keyword>
<proteinExistence type="predicted"/>
<keyword evidence="3" id="KW-1185">Reference proteome</keyword>
<keyword evidence="1" id="KW-1133">Transmembrane helix</keyword>
<keyword evidence="1" id="KW-0812">Transmembrane</keyword>
<evidence type="ECO:0000256" key="1">
    <source>
        <dbReference type="SAM" id="Phobius"/>
    </source>
</evidence>
<dbReference type="Proteomes" id="UP001244297">
    <property type="component" value="Unassembled WGS sequence"/>
</dbReference>
<dbReference type="EMBL" id="JAUFPT010000146">
    <property type="protein sequence ID" value="MDN3575093.1"/>
    <property type="molecule type" value="Genomic_DNA"/>
</dbReference>